<sequence>MVQKDKLYHLFDKLNEHDQKKAFEFMQSLAHRSGRTIESEEVSNLYGKKYFVVSD</sequence>
<comment type="caution">
    <text evidence="1">The sequence shown here is derived from an EMBL/GenBank/DDBJ whole genome shotgun (WGS) entry which is preliminary data.</text>
</comment>
<dbReference type="EMBL" id="JBHMAG010000016">
    <property type="protein sequence ID" value="MFB9754603.1"/>
    <property type="molecule type" value="Genomic_DNA"/>
</dbReference>
<accession>A0ABV5W283</accession>
<evidence type="ECO:0000313" key="1">
    <source>
        <dbReference type="EMBL" id="MFB9754603.1"/>
    </source>
</evidence>
<dbReference type="Proteomes" id="UP001589619">
    <property type="component" value="Unassembled WGS sequence"/>
</dbReference>
<proteinExistence type="predicted"/>
<organism evidence="1 2">
    <name type="scientific">Paenibacillus hodogayensis</name>
    <dbReference type="NCBI Taxonomy" id="279208"/>
    <lineage>
        <taxon>Bacteria</taxon>
        <taxon>Bacillati</taxon>
        <taxon>Bacillota</taxon>
        <taxon>Bacilli</taxon>
        <taxon>Bacillales</taxon>
        <taxon>Paenibacillaceae</taxon>
        <taxon>Paenibacillus</taxon>
    </lineage>
</organism>
<protein>
    <submittedName>
        <fullName evidence="1">Uncharacterized protein</fullName>
    </submittedName>
</protein>
<evidence type="ECO:0000313" key="2">
    <source>
        <dbReference type="Proteomes" id="UP001589619"/>
    </source>
</evidence>
<dbReference type="RefSeq" id="WP_344909226.1">
    <property type="nucleotide sequence ID" value="NZ_BAAAYO010000008.1"/>
</dbReference>
<reference evidence="1 2" key="1">
    <citation type="submission" date="2024-09" db="EMBL/GenBank/DDBJ databases">
        <authorList>
            <person name="Sun Q."/>
            <person name="Mori K."/>
        </authorList>
    </citation>
    <scope>NUCLEOTIDE SEQUENCE [LARGE SCALE GENOMIC DNA]</scope>
    <source>
        <strain evidence="1 2">JCM 12520</strain>
    </source>
</reference>
<name>A0ABV5W283_9BACL</name>
<gene>
    <name evidence="1" type="ORF">ACFFNY_23795</name>
</gene>
<keyword evidence="2" id="KW-1185">Reference proteome</keyword>